<dbReference type="GO" id="GO:0009055">
    <property type="term" value="F:electron transfer activity"/>
    <property type="evidence" value="ECO:0007669"/>
    <property type="project" value="InterPro"/>
</dbReference>
<dbReference type="InterPro" id="IPR036909">
    <property type="entry name" value="Cyt_c-like_dom_sf"/>
</dbReference>
<dbReference type="SUPFAM" id="SSF46626">
    <property type="entry name" value="Cytochrome c"/>
    <property type="match status" value="1"/>
</dbReference>
<keyword evidence="7" id="KW-1185">Reference proteome</keyword>
<sequence>MTSRIASAVVKAGLSNRTSPAGQPASGTWVPILADCRAAGTLAAAAAFRNRLPPGIRLNGWWKGMARSPHLCVSALFLIAISSLCASGAVGQETKTKSSASAGRQLFLSTGCGACHRIAGTDAQGEIGPDLTHLASRATIGANIMPMTSENLSKWIRHTQMVKPGARMPSFGMLPVAETDAIVDYLVTLK</sequence>
<name>A0A3A8AQK7_9RHOB</name>
<evidence type="ECO:0000256" key="1">
    <source>
        <dbReference type="ARBA" id="ARBA00022617"/>
    </source>
</evidence>
<dbReference type="Gene3D" id="1.10.760.10">
    <property type="entry name" value="Cytochrome c-like domain"/>
    <property type="match status" value="1"/>
</dbReference>
<keyword evidence="1 4" id="KW-0349">Heme</keyword>
<dbReference type="InterPro" id="IPR009056">
    <property type="entry name" value="Cyt_c-like_dom"/>
</dbReference>
<dbReference type="AlphaFoldDB" id="A0A3A8AQK7"/>
<feature type="domain" description="Cytochrome c" evidence="5">
    <location>
        <begin position="98"/>
        <end position="190"/>
    </location>
</feature>
<keyword evidence="2 4" id="KW-0479">Metal-binding</keyword>
<accession>A0A3A8AQK7</accession>
<evidence type="ECO:0000256" key="2">
    <source>
        <dbReference type="ARBA" id="ARBA00022723"/>
    </source>
</evidence>
<organism evidence="6 7">
    <name type="scientific">Roseovarius spongiae</name>
    <dbReference type="NCBI Taxonomy" id="2320272"/>
    <lineage>
        <taxon>Bacteria</taxon>
        <taxon>Pseudomonadati</taxon>
        <taxon>Pseudomonadota</taxon>
        <taxon>Alphaproteobacteria</taxon>
        <taxon>Rhodobacterales</taxon>
        <taxon>Roseobacteraceae</taxon>
        <taxon>Roseovarius</taxon>
    </lineage>
</organism>
<dbReference type="GO" id="GO:0020037">
    <property type="term" value="F:heme binding"/>
    <property type="evidence" value="ECO:0007669"/>
    <property type="project" value="InterPro"/>
</dbReference>
<gene>
    <name evidence="6" type="ORF">D6850_17055</name>
</gene>
<evidence type="ECO:0000256" key="4">
    <source>
        <dbReference type="PROSITE-ProRule" id="PRU00433"/>
    </source>
</evidence>
<evidence type="ECO:0000259" key="5">
    <source>
        <dbReference type="PROSITE" id="PS51007"/>
    </source>
</evidence>
<dbReference type="GO" id="GO:0046872">
    <property type="term" value="F:metal ion binding"/>
    <property type="evidence" value="ECO:0007669"/>
    <property type="project" value="UniProtKB-KW"/>
</dbReference>
<dbReference type="EMBL" id="RAPE01000006">
    <property type="protein sequence ID" value="RKF12737.1"/>
    <property type="molecule type" value="Genomic_DNA"/>
</dbReference>
<dbReference type="Pfam" id="PF00034">
    <property type="entry name" value="Cytochrom_C"/>
    <property type="match status" value="1"/>
</dbReference>
<reference evidence="6 7" key="1">
    <citation type="submission" date="2018-09" db="EMBL/GenBank/DDBJ databases">
        <title>Roseovarius spongiae sp. nov., isolated from a marine sponge.</title>
        <authorList>
            <person name="Zhuang L."/>
            <person name="Luo L."/>
        </authorList>
    </citation>
    <scope>NUCLEOTIDE SEQUENCE [LARGE SCALE GENOMIC DNA]</scope>
    <source>
        <strain evidence="6 7">HN-E21</strain>
    </source>
</reference>
<dbReference type="OrthoDB" id="9781261at2"/>
<evidence type="ECO:0000313" key="7">
    <source>
        <dbReference type="Proteomes" id="UP000281128"/>
    </source>
</evidence>
<proteinExistence type="predicted"/>
<keyword evidence="3 4" id="KW-0408">Iron</keyword>
<evidence type="ECO:0000256" key="3">
    <source>
        <dbReference type="ARBA" id="ARBA00023004"/>
    </source>
</evidence>
<dbReference type="Proteomes" id="UP000281128">
    <property type="component" value="Unassembled WGS sequence"/>
</dbReference>
<protein>
    <submittedName>
        <fullName evidence="6">Cytochrome c</fullName>
    </submittedName>
</protein>
<comment type="caution">
    <text evidence="6">The sequence shown here is derived from an EMBL/GenBank/DDBJ whole genome shotgun (WGS) entry which is preliminary data.</text>
</comment>
<evidence type="ECO:0000313" key="6">
    <source>
        <dbReference type="EMBL" id="RKF12737.1"/>
    </source>
</evidence>
<dbReference type="PROSITE" id="PS51007">
    <property type="entry name" value="CYTC"/>
    <property type="match status" value="1"/>
</dbReference>